<evidence type="ECO:0000256" key="3">
    <source>
        <dbReference type="ARBA" id="ARBA00022803"/>
    </source>
</evidence>
<sequence>MTSAKAIQIAKDIDASRCSGNWVSITELARRYKKYNSDGAVLEQTVLAEANLIQIITVTRSKNLVNYEVDAPHRVSMEDRLNPEQLKSIQDQLQAAIELPDPNNLHAIEKDFARIVLARTYFECGQYETAVNIISQLSFEMDHVKQGYGLVLFLQARVIKAISFELIGNEDAAIQSYAGVEALLSENPNAKSKSFIEWSEEALYRAILVGLREGLRSPIPTSALLEFMRQYQKMTTIQPTIWRTQKRMVITRYSLRFVSTLFRQGQYRVPAGTVLPEGETDPQLERQIFIVEQSQLHTIYEKMLYLQVPLPKAGEVNTRVLDFVDQFASDFELIGTTAHDLRGFVEALDRASQRTFNSPLITRHLFSALVRLGEYEEAEHALHSYLYLVGLVSYGWKETRHDGQALATDKNGLNMPVPKPRPEIEDYESSDNTESYHQLTKEISGISDIKNSEKERVSDTLRVLIIAIKMYCNDLGRGVDAVEMAEIAKEFYQKQPRRDRTSNLLEVGALVYRATGIAYGLLGCQTFDPELRPTYHEKALNFLKRSLELDSNAWETYYQLALQQADMHDIGQAVQSITKAIQAQPSNVPSWHLLTLIISCPIHGDYRQALKTCEVGLQQAIDEGCPDIIEDSNGSGYDEAEQHMIFQMTRVFLLHALYGPEEALEFSKTLFGSFGKIAIPEASFSANSLENLSYGGAHNGMVISGSLGNLSELQMSAERRRGRSASNSMVNHPVASSSTELASHMGSRSHDSVNVTSSKSTTIGRARSASNLAANPSPLGPGYNPATNDGLLAVPDAAAAADAKPHHHHHLHGLHLFGSRSSSNRTKAIENNAVINGNTSIHSLNTPYDLKSLAGNSVASLQSISPSIASIQSILQPSVIPTKPSTRTVLRKRRSDRILSDLWLLTAQMFIKLGKLDEARKAVEEAENVDWISNPKVWCVLGQLLEAEGDFEQAQTAYNKSLVIDPNDVICRLWLAKSHIAQSNQEIAEGILEILTKSNGWDCAEAWFYLGEIYRQTDRLDRTKACLFYALELESTTPIQPFSVLPRYI</sequence>
<feature type="region of interest" description="Disordered" evidence="6">
    <location>
        <begin position="408"/>
        <end position="433"/>
    </location>
</feature>
<dbReference type="Proteomes" id="UP001476247">
    <property type="component" value="Unassembled WGS sequence"/>
</dbReference>
<dbReference type="InterPro" id="IPR013105">
    <property type="entry name" value="TPR_2"/>
</dbReference>
<dbReference type="InterPro" id="IPR019734">
    <property type="entry name" value="TPR_rpt"/>
</dbReference>
<evidence type="ECO:0008006" key="9">
    <source>
        <dbReference type="Google" id="ProtNLM"/>
    </source>
</evidence>
<feature type="repeat" description="TPR" evidence="5">
    <location>
        <begin position="1004"/>
        <end position="1037"/>
    </location>
</feature>
<organism evidence="7 8">
    <name type="scientific">Helicostylum pulchrum</name>
    <dbReference type="NCBI Taxonomy" id="562976"/>
    <lineage>
        <taxon>Eukaryota</taxon>
        <taxon>Fungi</taxon>
        <taxon>Fungi incertae sedis</taxon>
        <taxon>Mucoromycota</taxon>
        <taxon>Mucoromycotina</taxon>
        <taxon>Mucoromycetes</taxon>
        <taxon>Mucorales</taxon>
        <taxon>Mucorineae</taxon>
        <taxon>Mucoraceae</taxon>
        <taxon>Helicostylum</taxon>
    </lineage>
</organism>
<gene>
    <name evidence="7" type="ORF">HPULCUR_010561</name>
</gene>
<evidence type="ECO:0000256" key="2">
    <source>
        <dbReference type="ARBA" id="ARBA00022737"/>
    </source>
</evidence>
<evidence type="ECO:0000256" key="6">
    <source>
        <dbReference type="SAM" id="MobiDB-lite"/>
    </source>
</evidence>
<protein>
    <recommendedName>
        <fullName evidence="9">TPR-like protein</fullName>
    </recommendedName>
</protein>
<dbReference type="Gene3D" id="1.25.40.10">
    <property type="entry name" value="Tetratricopeptide repeat domain"/>
    <property type="match status" value="2"/>
</dbReference>
<feature type="repeat" description="TPR" evidence="5">
    <location>
        <begin position="935"/>
        <end position="968"/>
    </location>
</feature>
<evidence type="ECO:0000256" key="4">
    <source>
        <dbReference type="ARBA" id="ARBA00038251"/>
    </source>
</evidence>
<dbReference type="InterPro" id="IPR051722">
    <property type="entry name" value="Endocytosis_PI4K-reg_protein"/>
</dbReference>
<keyword evidence="3 5" id="KW-0802">TPR repeat</keyword>
<feature type="repeat" description="TPR" evidence="5">
    <location>
        <begin position="554"/>
        <end position="587"/>
    </location>
</feature>
<evidence type="ECO:0000313" key="8">
    <source>
        <dbReference type="Proteomes" id="UP001476247"/>
    </source>
</evidence>
<reference evidence="7 8" key="1">
    <citation type="submission" date="2024-04" db="EMBL/GenBank/DDBJ databases">
        <title>genome sequences of Mucor flavus KT1a and Helicostylum pulchrum KT1b strains isolation_sourced from the surface of a dry-aged beef.</title>
        <authorList>
            <person name="Toyotome T."/>
            <person name="Hosono M."/>
            <person name="Torimaru M."/>
            <person name="Fukuda K."/>
            <person name="Mikami N."/>
        </authorList>
    </citation>
    <scope>NUCLEOTIDE SEQUENCE [LARGE SCALE GENOMIC DNA]</scope>
    <source>
        <strain evidence="7 8">KT1b</strain>
    </source>
</reference>
<feature type="region of interest" description="Disordered" evidence="6">
    <location>
        <begin position="715"/>
        <end position="786"/>
    </location>
</feature>
<evidence type="ECO:0000256" key="5">
    <source>
        <dbReference type="PROSITE-ProRule" id="PRU00339"/>
    </source>
</evidence>
<feature type="compositionally biased region" description="Polar residues" evidence="6">
    <location>
        <begin position="752"/>
        <end position="774"/>
    </location>
</feature>
<keyword evidence="8" id="KW-1185">Reference proteome</keyword>
<accession>A0ABP9YDL6</accession>
<evidence type="ECO:0000313" key="7">
    <source>
        <dbReference type="EMBL" id="GAA5805048.1"/>
    </source>
</evidence>
<proteinExistence type="inferred from homology"/>
<feature type="compositionally biased region" description="Polar residues" evidence="6">
    <location>
        <begin position="724"/>
        <end position="741"/>
    </location>
</feature>
<dbReference type="Pfam" id="PF07719">
    <property type="entry name" value="TPR_2"/>
    <property type="match status" value="1"/>
</dbReference>
<dbReference type="PANTHER" id="PTHR23083:SF464">
    <property type="entry name" value="TETRATRICOPEPTIDE REPEAT DOMAIN 7, ISOFORM A"/>
    <property type="match status" value="1"/>
</dbReference>
<comment type="caution">
    <text evidence="7">The sequence shown here is derived from an EMBL/GenBank/DDBJ whole genome shotgun (WGS) entry which is preliminary data.</text>
</comment>
<dbReference type="EMBL" id="BAABUJ010000041">
    <property type="protein sequence ID" value="GAA5805048.1"/>
    <property type="molecule type" value="Genomic_DNA"/>
</dbReference>
<keyword evidence="2" id="KW-0677">Repeat</keyword>
<dbReference type="SMART" id="SM00028">
    <property type="entry name" value="TPR"/>
    <property type="match status" value="4"/>
</dbReference>
<comment type="function">
    <text evidence="1">Involved in endocytosis.</text>
</comment>
<evidence type="ECO:0000256" key="1">
    <source>
        <dbReference type="ARBA" id="ARBA00002550"/>
    </source>
</evidence>
<name>A0ABP9YDL6_9FUNG</name>
<dbReference type="Pfam" id="PF13432">
    <property type="entry name" value="TPR_16"/>
    <property type="match status" value="1"/>
</dbReference>
<dbReference type="InterPro" id="IPR011990">
    <property type="entry name" value="TPR-like_helical_dom_sf"/>
</dbReference>
<dbReference type="PROSITE" id="PS50005">
    <property type="entry name" value="TPR"/>
    <property type="match status" value="3"/>
</dbReference>
<dbReference type="PANTHER" id="PTHR23083">
    <property type="entry name" value="TETRATRICOPEPTIDE REPEAT PROTEIN, TPR"/>
    <property type="match status" value="1"/>
</dbReference>
<dbReference type="SUPFAM" id="SSF48452">
    <property type="entry name" value="TPR-like"/>
    <property type="match status" value="1"/>
</dbReference>
<comment type="similarity">
    <text evidence="4">Belongs to the YPP1 family.</text>
</comment>